<dbReference type="Gene3D" id="3.40.50.410">
    <property type="entry name" value="von Willebrand factor, type A domain"/>
    <property type="match status" value="1"/>
</dbReference>
<dbReference type="Pfam" id="PF18401">
    <property type="entry name" value="Thioredoxin_13"/>
    <property type="match status" value="1"/>
</dbReference>
<evidence type="ECO:0000256" key="8">
    <source>
        <dbReference type="ARBA" id="ARBA00012551"/>
    </source>
</evidence>
<evidence type="ECO:0000256" key="5">
    <source>
        <dbReference type="ARBA" id="ARBA00004922"/>
    </source>
</evidence>
<dbReference type="GO" id="GO:0006310">
    <property type="term" value="P:DNA recombination"/>
    <property type="evidence" value="ECO:0007669"/>
    <property type="project" value="UniProtKB-KW"/>
</dbReference>
<dbReference type="CDD" id="cd00873">
    <property type="entry name" value="KU80"/>
    <property type="match status" value="1"/>
</dbReference>
<dbReference type="InterPro" id="IPR002035">
    <property type="entry name" value="VWF_A"/>
</dbReference>
<evidence type="ECO:0000256" key="14">
    <source>
        <dbReference type="ARBA" id="ARBA00022763"/>
    </source>
</evidence>
<evidence type="ECO:0000256" key="10">
    <source>
        <dbReference type="ARBA" id="ARBA00022454"/>
    </source>
</evidence>
<dbReference type="GO" id="GO:0016787">
    <property type="term" value="F:hydrolase activity"/>
    <property type="evidence" value="ECO:0007669"/>
    <property type="project" value="UniProtKB-KW"/>
</dbReference>
<evidence type="ECO:0000256" key="2">
    <source>
        <dbReference type="ARBA" id="ARBA00004123"/>
    </source>
</evidence>
<keyword evidence="10" id="KW-0158">Chromosome</keyword>
<dbReference type="InterPro" id="IPR036465">
    <property type="entry name" value="vWFA_dom_sf"/>
</dbReference>
<dbReference type="Pfam" id="PF18404">
    <property type="entry name" value="Glyco_transf_24"/>
    <property type="match status" value="1"/>
</dbReference>
<dbReference type="GO" id="GO:0051082">
    <property type="term" value="F:unfolded protein binding"/>
    <property type="evidence" value="ECO:0007669"/>
    <property type="project" value="TreeGrafter"/>
</dbReference>
<dbReference type="UniPathway" id="UPA00378"/>
<evidence type="ECO:0000256" key="26">
    <source>
        <dbReference type="SAM" id="MobiDB-lite"/>
    </source>
</evidence>
<dbReference type="InterPro" id="IPR040525">
    <property type="entry name" value="UGGT_TRXL_4"/>
</dbReference>
<evidence type="ECO:0000256" key="1">
    <source>
        <dbReference type="ARBA" id="ARBA00001913"/>
    </source>
</evidence>
<dbReference type="GO" id="GO:0000781">
    <property type="term" value="C:chromosome, telomeric region"/>
    <property type="evidence" value="ECO:0007669"/>
    <property type="project" value="UniProtKB-SubCell"/>
</dbReference>
<dbReference type="GO" id="GO:0018279">
    <property type="term" value="P:protein N-linked glycosylation via asparagine"/>
    <property type="evidence" value="ECO:0007669"/>
    <property type="project" value="TreeGrafter"/>
</dbReference>
<feature type="compositionally biased region" description="Low complexity" evidence="26">
    <location>
        <begin position="846"/>
        <end position="863"/>
    </location>
</feature>
<feature type="region of interest" description="Disordered" evidence="26">
    <location>
        <begin position="694"/>
        <end position="748"/>
    </location>
</feature>
<dbReference type="CDD" id="cd00198">
    <property type="entry name" value="vWFA"/>
    <property type="match status" value="1"/>
</dbReference>
<evidence type="ECO:0000256" key="19">
    <source>
        <dbReference type="ARBA" id="ARBA00022895"/>
    </source>
</evidence>
<feature type="region of interest" description="Disordered" evidence="26">
    <location>
        <begin position="842"/>
        <end position="889"/>
    </location>
</feature>
<dbReference type="PANTHER" id="PTHR11226:SF0">
    <property type="entry name" value="UDP-GLUCOSE:GLYCOPROTEIN GLUCOSYLTRANSFERASE"/>
    <property type="match status" value="1"/>
</dbReference>
<dbReference type="InterPro" id="IPR040497">
    <property type="entry name" value="Glyco_transf_24"/>
</dbReference>
<dbReference type="InterPro" id="IPR036494">
    <property type="entry name" value="Ku_C_sf"/>
</dbReference>
<dbReference type="Gene3D" id="3.90.550.10">
    <property type="entry name" value="Spore Coat Polysaccharide Biosynthesis Protein SpsA, Chain A"/>
    <property type="match status" value="1"/>
</dbReference>
<comment type="caution">
    <text evidence="28">The sequence shown here is derived from an EMBL/GenBank/DDBJ whole genome shotgun (WGS) entry which is preliminary data.</text>
</comment>
<keyword evidence="17" id="KW-0256">Endoplasmic reticulum</keyword>
<evidence type="ECO:0000256" key="17">
    <source>
        <dbReference type="ARBA" id="ARBA00022824"/>
    </source>
</evidence>
<evidence type="ECO:0000256" key="11">
    <source>
        <dbReference type="ARBA" id="ARBA00022679"/>
    </source>
</evidence>
<keyword evidence="13" id="KW-0547">Nucleotide-binding</keyword>
<evidence type="ECO:0000313" key="29">
    <source>
        <dbReference type="Proteomes" id="UP000279259"/>
    </source>
</evidence>
<reference evidence="28 29" key="1">
    <citation type="submission" date="2018-11" db="EMBL/GenBank/DDBJ databases">
        <title>Genome sequence of Saitozyma podzolica DSM 27192.</title>
        <authorList>
            <person name="Aliyu H."/>
            <person name="Gorte O."/>
            <person name="Ochsenreither K."/>
        </authorList>
    </citation>
    <scope>NUCLEOTIDE SEQUENCE [LARGE SCALE GENOMIC DNA]</scope>
    <source>
        <strain evidence="28 29">DSM 27192</strain>
    </source>
</reference>
<evidence type="ECO:0000256" key="4">
    <source>
        <dbReference type="ARBA" id="ARBA00004574"/>
    </source>
</evidence>
<dbReference type="Proteomes" id="UP000279259">
    <property type="component" value="Unassembled WGS sequence"/>
</dbReference>
<feature type="compositionally biased region" description="Polar residues" evidence="26">
    <location>
        <begin position="876"/>
        <end position="889"/>
    </location>
</feature>
<dbReference type="Gene3D" id="1.25.40.240">
    <property type="entry name" value="Ku, C-terminal domain"/>
    <property type="match status" value="1"/>
</dbReference>
<gene>
    <name evidence="28" type="ORF">EHS25_009507</name>
</gene>
<comment type="similarity">
    <text evidence="6">Belongs to the glycosyltransferase 8 family.</text>
</comment>
<dbReference type="Pfam" id="PF18400">
    <property type="entry name" value="Thioredoxin_12"/>
    <property type="match status" value="1"/>
</dbReference>
<evidence type="ECO:0000256" key="25">
    <source>
        <dbReference type="ARBA" id="ARBA00031847"/>
    </source>
</evidence>
<dbReference type="SUPFAM" id="SSF53448">
    <property type="entry name" value="Nucleotide-diphospho-sugar transferases"/>
    <property type="match status" value="1"/>
</dbReference>
<keyword evidence="21" id="KW-0233">DNA recombination</keyword>
<keyword evidence="14" id="KW-0227">DNA damage</keyword>
<dbReference type="GO" id="GO:0003678">
    <property type="term" value="F:DNA helicase activity"/>
    <property type="evidence" value="ECO:0007669"/>
    <property type="project" value="UniProtKB-EC"/>
</dbReference>
<dbReference type="SUPFAM" id="SSF53300">
    <property type="entry name" value="vWA-like"/>
    <property type="match status" value="1"/>
</dbReference>
<evidence type="ECO:0000256" key="13">
    <source>
        <dbReference type="ARBA" id="ARBA00022741"/>
    </source>
</evidence>
<dbReference type="SUPFAM" id="SSF100939">
    <property type="entry name" value="SPOC domain-like"/>
    <property type="match status" value="1"/>
</dbReference>
<feature type="domain" description="VWFA" evidence="27">
    <location>
        <begin position="10"/>
        <end position="185"/>
    </location>
</feature>
<dbReference type="SUPFAM" id="SSF101420">
    <property type="entry name" value="C-terminal domain of Ku80"/>
    <property type="match status" value="1"/>
</dbReference>
<dbReference type="Pfam" id="PF18402">
    <property type="entry name" value="Thioredoxin_14"/>
    <property type="match status" value="1"/>
</dbReference>
<evidence type="ECO:0000256" key="18">
    <source>
        <dbReference type="ARBA" id="ARBA00022840"/>
    </source>
</evidence>
<proteinExistence type="inferred from homology"/>
<dbReference type="InterPro" id="IPR029044">
    <property type="entry name" value="Nucleotide-diphossugar_trans"/>
</dbReference>
<dbReference type="PROSITE" id="PS50234">
    <property type="entry name" value="VWFA"/>
    <property type="match status" value="1"/>
</dbReference>
<dbReference type="InterPro" id="IPR016194">
    <property type="entry name" value="SPOC-like_C_dom_sf"/>
</dbReference>
<dbReference type="CDD" id="cd06432">
    <property type="entry name" value="GT8_HUGT1_C_like"/>
    <property type="match status" value="1"/>
</dbReference>
<evidence type="ECO:0000256" key="6">
    <source>
        <dbReference type="ARBA" id="ARBA00006351"/>
    </source>
</evidence>
<dbReference type="FunFam" id="3.90.550.10:FF:000065">
    <property type="entry name" value="UDP-glucose:glycoprotein glucosyltransferase, putative"/>
    <property type="match status" value="1"/>
</dbReference>
<dbReference type="GO" id="GO:0006303">
    <property type="term" value="P:double-strand break repair via nonhomologous end joining"/>
    <property type="evidence" value="ECO:0007669"/>
    <property type="project" value="InterPro"/>
</dbReference>
<dbReference type="GO" id="GO:0003684">
    <property type="term" value="F:damaged DNA binding"/>
    <property type="evidence" value="ECO:0007669"/>
    <property type="project" value="InterPro"/>
</dbReference>
<dbReference type="GO" id="GO:0005788">
    <property type="term" value="C:endoplasmic reticulum lumen"/>
    <property type="evidence" value="ECO:0007669"/>
    <property type="project" value="UniProtKB-SubCell"/>
</dbReference>
<keyword evidence="18" id="KW-0067">ATP-binding</keyword>
<keyword evidence="16" id="KW-0347">Helicase</keyword>
<evidence type="ECO:0000256" key="9">
    <source>
        <dbReference type="ARBA" id="ARBA00021792"/>
    </source>
</evidence>
<keyword evidence="11" id="KW-0808">Transferase</keyword>
<dbReference type="Pfam" id="PF06427">
    <property type="entry name" value="UDP-g_GGTase"/>
    <property type="match status" value="1"/>
</dbReference>
<evidence type="ECO:0000259" key="27">
    <source>
        <dbReference type="PROSITE" id="PS50234"/>
    </source>
</evidence>
<dbReference type="InterPro" id="IPR040694">
    <property type="entry name" value="UGGT_TRXL_2"/>
</dbReference>
<comment type="subcellular location">
    <subcellularLocation>
        <location evidence="4">Chromosome</location>
        <location evidence="4">Telomere</location>
    </subcellularLocation>
    <subcellularLocation>
        <location evidence="3">Endoplasmic reticulum lumen</location>
    </subcellularLocation>
    <subcellularLocation>
        <location evidence="2">Nucleus</location>
    </subcellularLocation>
</comment>
<evidence type="ECO:0000256" key="22">
    <source>
        <dbReference type="ARBA" id="ARBA00023180"/>
    </source>
</evidence>
<dbReference type="GO" id="GO:0043564">
    <property type="term" value="C:Ku70:Ku80 complex"/>
    <property type="evidence" value="ECO:0007669"/>
    <property type="project" value="InterPro"/>
</dbReference>
<dbReference type="InterPro" id="IPR014893">
    <property type="entry name" value="Ku_PK_bind"/>
</dbReference>
<evidence type="ECO:0000256" key="21">
    <source>
        <dbReference type="ARBA" id="ARBA00023172"/>
    </source>
</evidence>
<dbReference type="InterPro" id="IPR040692">
    <property type="entry name" value="UGGT_TRXL_3"/>
</dbReference>
<evidence type="ECO:0000256" key="23">
    <source>
        <dbReference type="ARBA" id="ARBA00023204"/>
    </source>
</evidence>
<dbReference type="GO" id="GO:0000723">
    <property type="term" value="P:telomere maintenance"/>
    <property type="evidence" value="ECO:0007669"/>
    <property type="project" value="InterPro"/>
</dbReference>
<dbReference type="Pfam" id="PF18403">
    <property type="entry name" value="Thioredoxin_15"/>
    <property type="match status" value="1"/>
</dbReference>
<organism evidence="28 29">
    <name type="scientific">Saitozyma podzolica</name>
    <dbReference type="NCBI Taxonomy" id="1890683"/>
    <lineage>
        <taxon>Eukaryota</taxon>
        <taxon>Fungi</taxon>
        <taxon>Dikarya</taxon>
        <taxon>Basidiomycota</taxon>
        <taxon>Agaricomycotina</taxon>
        <taxon>Tremellomycetes</taxon>
        <taxon>Tremellales</taxon>
        <taxon>Trimorphomycetaceae</taxon>
        <taxon>Saitozyma</taxon>
    </lineage>
</organism>
<keyword evidence="12" id="KW-0732">Signal</keyword>
<comment type="similarity">
    <text evidence="7">Belongs to the ku80 family.</text>
</comment>
<evidence type="ECO:0000313" key="28">
    <source>
        <dbReference type="EMBL" id="RSH91208.1"/>
    </source>
</evidence>
<evidence type="ECO:0000256" key="12">
    <source>
        <dbReference type="ARBA" id="ARBA00022729"/>
    </source>
</evidence>
<evidence type="ECO:0000256" key="16">
    <source>
        <dbReference type="ARBA" id="ARBA00022806"/>
    </source>
</evidence>
<keyword evidence="15" id="KW-0378">Hydrolase</keyword>
<keyword evidence="19" id="KW-0779">Telomere</keyword>
<dbReference type="InterPro" id="IPR040693">
    <property type="entry name" value="UGGT_TRXL_1"/>
</dbReference>
<dbReference type="GO" id="GO:0042162">
    <property type="term" value="F:telomeric DNA binding"/>
    <property type="evidence" value="ECO:0007669"/>
    <property type="project" value="InterPro"/>
</dbReference>
<feature type="compositionally biased region" description="Polar residues" evidence="26">
    <location>
        <begin position="303"/>
        <end position="329"/>
    </location>
</feature>
<dbReference type="Pfam" id="PF02735">
    <property type="entry name" value="Ku"/>
    <property type="match status" value="1"/>
</dbReference>
<comment type="cofactor">
    <cofactor evidence="1">
        <name>Ca(2+)</name>
        <dbReference type="ChEBI" id="CHEBI:29108"/>
    </cofactor>
</comment>
<keyword evidence="24" id="KW-0539">Nucleus</keyword>
<dbReference type="PANTHER" id="PTHR11226">
    <property type="entry name" value="UDP-GLUCOSE GLYCOPROTEIN:GLUCOSYLTRANSFERASE"/>
    <property type="match status" value="1"/>
</dbReference>
<keyword evidence="22" id="KW-0325">Glycoprotein</keyword>
<evidence type="ECO:0000256" key="24">
    <source>
        <dbReference type="ARBA" id="ARBA00023242"/>
    </source>
</evidence>
<dbReference type="EMBL" id="RSCD01000008">
    <property type="protein sequence ID" value="RSH91208.1"/>
    <property type="molecule type" value="Genomic_DNA"/>
</dbReference>
<dbReference type="GO" id="GO:0036503">
    <property type="term" value="P:ERAD pathway"/>
    <property type="evidence" value="ECO:0007669"/>
    <property type="project" value="TreeGrafter"/>
</dbReference>
<feature type="compositionally biased region" description="Basic and acidic residues" evidence="26">
    <location>
        <begin position="2456"/>
        <end position="2467"/>
    </location>
</feature>
<dbReference type="SMART" id="SM00559">
    <property type="entry name" value="Ku78"/>
    <property type="match status" value="1"/>
</dbReference>
<keyword evidence="23" id="KW-0234">DNA repair</keyword>
<name>A0A427YJD3_9TREE</name>
<dbReference type="SMART" id="SM00327">
    <property type="entry name" value="VWA"/>
    <property type="match status" value="1"/>
</dbReference>
<dbReference type="GO" id="GO:0003980">
    <property type="term" value="F:UDP-glucose:glycoprotein glucosyltransferase activity"/>
    <property type="evidence" value="ECO:0007669"/>
    <property type="project" value="InterPro"/>
</dbReference>
<feature type="compositionally biased region" description="Basic and acidic residues" evidence="26">
    <location>
        <begin position="714"/>
        <end position="726"/>
    </location>
</feature>
<dbReference type="STRING" id="1890683.A0A427YJD3"/>
<dbReference type="GO" id="GO:0005524">
    <property type="term" value="F:ATP binding"/>
    <property type="evidence" value="ECO:0007669"/>
    <property type="project" value="UniProtKB-KW"/>
</dbReference>
<keyword evidence="20" id="KW-0238">DNA-binding</keyword>
<dbReference type="InterPro" id="IPR009448">
    <property type="entry name" value="UDP-g_GGtrans"/>
</dbReference>
<dbReference type="Gene3D" id="2.40.290.10">
    <property type="match status" value="1"/>
</dbReference>
<keyword evidence="29" id="KW-1185">Reference proteome</keyword>
<comment type="pathway">
    <text evidence="5">Protein modification; protein glycosylation.</text>
</comment>
<feature type="region of interest" description="Disordered" evidence="26">
    <location>
        <begin position="17"/>
        <end position="38"/>
    </location>
</feature>
<feature type="region of interest" description="Disordered" evidence="26">
    <location>
        <begin position="303"/>
        <end position="333"/>
    </location>
</feature>
<accession>A0A427YJD3</accession>
<protein>
    <recommendedName>
        <fullName evidence="9">ATP-dependent DNA helicase II subunit 2</fullName>
        <ecNumber evidence="8">3.6.4.12</ecNumber>
    </recommendedName>
    <alternativeName>
        <fullName evidence="25">ATP-dependent DNA helicase II subunit Ku80</fullName>
    </alternativeName>
</protein>
<evidence type="ECO:0000256" key="7">
    <source>
        <dbReference type="ARBA" id="ARBA00007726"/>
    </source>
</evidence>
<feature type="region of interest" description="Disordered" evidence="26">
    <location>
        <begin position="2439"/>
        <end position="2467"/>
    </location>
</feature>
<dbReference type="InterPro" id="IPR024193">
    <property type="entry name" value="Ku80"/>
</dbReference>
<sequence>MPTDRAGYTLSVYAIDVSPSMGEPGDDPDGGKGKGRGKTKLDLVKEFVARRCEPKISSGRKTEAVGILSFGGKTNNQAHRAYVAQNPEDEDPPYADVACDVAIQTAKPKTVEVVMNLDVGEHEGNPVSALMVALDMIHTHKHTKSWALEVVLITDGESAFKQDEYEDAMARLDELGVRLSVVGIGFEPIARLVDKSKSRNKRLAEKFWRTFVQMLYEQVSQTTQSEEMLPTIETFEEALSAARKPRAAVVNGTVSGIDLYIGSSDVDPEQAIRIPIKYSKATMKARPPSLSKAWRPAMDLQAPLQSKTGGAPSASQLMSSIAQQSQSAHGPSAGDLAAMISADVKHHSAYVIKRVAGDEGGKETQASQAPNYGLEGLDEEYNEEPQEPEAEQEEEEVVAKEDIVKAWRYGSTWVPMEADTFEPLETRKGVEVLGFFPQENIKRHHLMGEVRYIWPDLTSPKAQIQFSSLVEGMHLRGMCAVVRWVLKDRAEPVIGLCVPDFSYPGEEKRLDFMFWVKLPFAEDEHNFWFPSLTTYKTSSGKVITEHPLLPTDEQCEAMDELVEAMDLDAYAREQHKLDGEDDEMDGEELEQVTWFDPINSFNPVIHRIKEAIFHASLTQDLDTDPLGPPHPELVKFFKTPEGLGERVQGVTQRLKEKLDIKKVPPRVRAAKKTKEGLRPDEGYIDIDEFFENGEAEGETAKPEPEAQTPRKGVKKEPRSPEVDQHDVPSPTQRTTPAKPKRGRLISNENPIEDFDKLIEGEGDVFRKALQDMGAVVLENVAASFSRQAFPLAIECLKKMREVALMYEEVETYNEYMDELEKHIKESGFKHKDFWKSVEKAGQDTQGSDALGSSRRAGSGDSSGYLSAPEHKPRNQLAGTSNPARDPVSSSPCLSLAALIVRSETVCDENPSAYFPLLHLVSTHLPSWQNETDASLLSSTLDLIETYNILRSPGSLSTFHFALGLHTAAPRIEAFYSWYENSVDEEALGVEACGAWVEWKGKGFCSVETLKRDIELSIEDGIHHWDDLSTSLPFDHVSPALNPVPNAPHAVIYWDPASPSSHSLLDYLEHQAARTGTFQYVVRYRPPRQSTGADHDDAQRARRTALSGYGVEMALKKTDYLVVDDRVAPGTSSGGGAGQASVKGTTAGPFASVLGDDPWAELSTPLSPLELASQSEVTMIEAEVLTNPDVSLKTSALIMASDRPLDALQHLSQNFPRYSAALARKVDLPDAIKRRGMKIASRGQTVPTMFINGKAFTGNDLNAFSLLKHLRDERHRVLSLTSLGLTPRQAFELISDAVIGQAQTEDDPGEGIVDSSDRIEGGGVITWWNDIEKDKKYKGWPVHLQGLLRPIYPGQFHTVRRNIYNLVFVLDYSLASSLDTIAGAIGTMIQRGVPLRFGVVPMFSDEDDLSFKIARVFEYSIKTFGRALTKEMMAEIVQRTPSTPSSPGVVTLDTTRKAYERISGESTKASLPFDEVLRGPVDEQWLDNIRHYTARLLATKEESALGHLFINGKHTVPAGAWTAVVQNEIGTQLNHLQEQVSEFSQVSTNMQLAMGYVPEDVSTFFYDLPGVPSRRSKLIVPGTQESKLRVFNLQDVFADDITGRLGSEFVYTADDESRGAPISMWVVGDLDSPEGLETVADALAHLQTPHCSSRLGFVHVPSSTDTTTYRLSTMLYHLLSAGSLSSTTARDLCSLVQELQAAHAEEEQSIRADRVQTAFDASPLHALTSAGWEVADVAAAGRFWEAGAKVARKLGLRDGQPHLLVNGRLVGPIDRSAFPLEDFDALELYEHRKRVKPVIDLLKTMYDDISVFDRATLANLISTASSVVASAYAPSDSEGIFTPTQSPRARFYEKLDDGLWSFHIGDPETALLHVAAVMDPVSEQAQKWSALLKAMSDMEHIAISVYLEPDPTVTEIKLKRFYRFSLAPKLNFDVDGNEIAPGVTFTDLPSTPIYTLGMDTPPAWIVSPRTSRYDLDNLVLSHIHQPVHVLFTLKQLLIEGHAREGNNAPPRGLQLQLTKHGLEVASDTLVMANLGYLQFKVTPGVYDLNIRPGRGQQVYELESVGNEGWNSAGVEETGTAVSLTSFEGTTILPRFRRRDGMERADVLAEEEAGIHESVVGQVFSKMKSLLGLNHAETKPSKSRHAEINIFTVASGLLYERFASIMILSVLKHTEHSVKFWFIENFLSPTFLAFIPKMAEEYGFQYEFVTYKFPGWLRAQTEKQRIIWAYKILFLDVLFPLDLDKVIFVDADQIVRTDMKELVDVDLHNRVYGYAPMGDSRAEMEGFRFWKSGYWKEALRGRPYHISALYVVDLKRFRQVAAGDRLRGQYHALSADPNSLANLDQDLPNSMQDQIPIWTLDQDWLWCQTWCNDESLATAKTIDLCQNPLTKEPKLVRARQIPEWDVYDQEIAAFAKRLEAESGGGVGAGALAASVDDLAGEKAGAAEPAGEGEEMDEEAIRVRRIEDEL</sequence>
<dbReference type="InterPro" id="IPR006164">
    <property type="entry name" value="DNA_bd_Ku70/Ku80"/>
</dbReference>
<dbReference type="EC" id="3.6.4.12" evidence="8"/>
<dbReference type="Gene3D" id="1.10.1600.10">
    <property type="match status" value="1"/>
</dbReference>
<evidence type="ECO:0000256" key="20">
    <source>
        <dbReference type="ARBA" id="ARBA00023125"/>
    </source>
</evidence>
<dbReference type="OrthoDB" id="27683at2759"/>
<evidence type="ECO:0000256" key="15">
    <source>
        <dbReference type="ARBA" id="ARBA00022801"/>
    </source>
</evidence>
<dbReference type="Pfam" id="PF08785">
    <property type="entry name" value="Ku_PK_bind"/>
    <property type="match status" value="1"/>
</dbReference>
<evidence type="ECO:0000256" key="3">
    <source>
        <dbReference type="ARBA" id="ARBA00004319"/>
    </source>
</evidence>